<sequence length="164" mass="18513">MFAIVLPCLLLALSISLSTETYIMYPVHSPIHSKLITNQSMMYGCTKRDPTAKVTLHPKHLTCRQPMTVSIQFTPIVDIPVFSCYGEMYLNGILLARMHPTDICAKKWIKCPMLKGKLQHQSISIILPCWSFKGHYLFKGYCTNFDGSMLGCGQYSLTFHGFGL</sequence>
<dbReference type="GeneID" id="110246838"/>
<evidence type="ECO:0000313" key="3">
    <source>
        <dbReference type="EnsemblMetazoa" id="XP_028517228.1"/>
    </source>
</evidence>
<dbReference type="EnsemblMetazoa" id="XM_028661427.1">
    <property type="protein sequence ID" value="XP_028517228.1"/>
    <property type="gene ID" value="LOC110246838"/>
</dbReference>
<protein>
    <recommendedName>
        <fullName evidence="2">MD-2-related lipid-recognition domain-containing protein</fullName>
    </recommendedName>
</protein>
<keyword evidence="1" id="KW-0732">Signal</keyword>
<reference evidence="3" key="1">
    <citation type="submission" date="2022-11" db="UniProtKB">
        <authorList>
            <consortium name="EnsemblMetazoa"/>
        </authorList>
    </citation>
    <scope>IDENTIFICATION</scope>
</reference>
<feature type="chain" id="PRO_5038324049" description="MD-2-related lipid-recognition domain-containing protein" evidence="1">
    <location>
        <begin position="19"/>
        <end position="164"/>
    </location>
</feature>
<dbReference type="EnsemblMetazoa" id="XM_021053220.2">
    <property type="protein sequence ID" value="XP_020908879.1"/>
    <property type="gene ID" value="LOC110246838"/>
</dbReference>
<proteinExistence type="predicted"/>
<keyword evidence="4" id="KW-1185">Reference proteome</keyword>
<dbReference type="InterPro" id="IPR014756">
    <property type="entry name" value="Ig_E-set"/>
</dbReference>
<feature type="domain" description="MD-2-related lipid-recognition" evidence="2">
    <location>
        <begin position="45"/>
        <end position="158"/>
    </location>
</feature>
<dbReference type="AlphaFoldDB" id="A0A913YQA3"/>
<dbReference type="RefSeq" id="XP_020908879.1">
    <property type="nucleotide sequence ID" value="XM_021053220.2"/>
</dbReference>
<feature type="signal peptide" evidence="1">
    <location>
        <begin position="1"/>
        <end position="18"/>
    </location>
</feature>
<evidence type="ECO:0000313" key="4">
    <source>
        <dbReference type="Proteomes" id="UP000887567"/>
    </source>
</evidence>
<dbReference type="KEGG" id="epa:110246838"/>
<dbReference type="SUPFAM" id="SSF81296">
    <property type="entry name" value="E set domains"/>
    <property type="match status" value="1"/>
</dbReference>
<dbReference type="RefSeq" id="XP_028517228.1">
    <property type="nucleotide sequence ID" value="XM_028661427.1"/>
</dbReference>
<accession>A0A913YQA3</accession>
<name>A0A913YQA3_EXADI</name>
<dbReference type="Pfam" id="PF02221">
    <property type="entry name" value="E1_DerP2_DerF2"/>
    <property type="match status" value="1"/>
</dbReference>
<dbReference type="InterPro" id="IPR003172">
    <property type="entry name" value="ML_dom"/>
</dbReference>
<evidence type="ECO:0000259" key="2">
    <source>
        <dbReference type="Pfam" id="PF02221"/>
    </source>
</evidence>
<dbReference type="Proteomes" id="UP000887567">
    <property type="component" value="Unplaced"/>
</dbReference>
<evidence type="ECO:0000256" key="1">
    <source>
        <dbReference type="SAM" id="SignalP"/>
    </source>
</evidence>
<organism evidence="3 4">
    <name type="scientific">Exaiptasia diaphana</name>
    <name type="common">Tropical sea anemone</name>
    <name type="synonym">Aiptasia pulchella</name>
    <dbReference type="NCBI Taxonomy" id="2652724"/>
    <lineage>
        <taxon>Eukaryota</taxon>
        <taxon>Metazoa</taxon>
        <taxon>Cnidaria</taxon>
        <taxon>Anthozoa</taxon>
        <taxon>Hexacorallia</taxon>
        <taxon>Actiniaria</taxon>
        <taxon>Aiptasiidae</taxon>
        <taxon>Exaiptasia</taxon>
    </lineage>
</organism>